<organism evidence="3 4">
    <name type="scientific">Aquisphaera giovannonii</name>
    <dbReference type="NCBI Taxonomy" id="406548"/>
    <lineage>
        <taxon>Bacteria</taxon>
        <taxon>Pseudomonadati</taxon>
        <taxon>Planctomycetota</taxon>
        <taxon>Planctomycetia</taxon>
        <taxon>Isosphaerales</taxon>
        <taxon>Isosphaeraceae</taxon>
        <taxon>Aquisphaera</taxon>
    </lineage>
</organism>
<dbReference type="EMBL" id="CP042997">
    <property type="protein sequence ID" value="QEH35639.1"/>
    <property type="molecule type" value="Genomic_DNA"/>
</dbReference>
<name>A0A5B9W656_9BACT</name>
<dbReference type="PROSITE" id="PS51257">
    <property type="entry name" value="PROKAR_LIPOPROTEIN"/>
    <property type="match status" value="1"/>
</dbReference>
<feature type="signal peptide" evidence="2">
    <location>
        <begin position="1"/>
        <end position="31"/>
    </location>
</feature>
<accession>A0A5B9W656</accession>
<evidence type="ECO:0000313" key="4">
    <source>
        <dbReference type="Proteomes" id="UP000324233"/>
    </source>
</evidence>
<dbReference type="RefSeq" id="WP_148595419.1">
    <property type="nucleotide sequence ID" value="NZ_CP042997.1"/>
</dbReference>
<evidence type="ECO:0000256" key="1">
    <source>
        <dbReference type="SAM" id="MobiDB-lite"/>
    </source>
</evidence>
<gene>
    <name evidence="3" type="ORF">OJF2_41920</name>
</gene>
<dbReference type="AlphaFoldDB" id="A0A5B9W656"/>
<feature type="chain" id="PRO_5022896280" evidence="2">
    <location>
        <begin position="32"/>
        <end position="176"/>
    </location>
</feature>
<keyword evidence="2" id="KW-0732">Signal</keyword>
<sequence precursor="true">MNPNRRGVWPWRPVICGLLAAALAGCHARSAAPANLVPDSARARWAVGRAMELWKAGRPTGVIEPTEPRIQVVDSNRKAGQVLEDYRILAETSSLRERTLSVRVRLRGPDEEAVVRYLVMGADPILVFRQEDYDLMMHWEHKMDPEAEDAAPGPEPPAAPRRADEDLPRRPSGAPG</sequence>
<keyword evidence="4" id="KW-1185">Reference proteome</keyword>
<dbReference type="Proteomes" id="UP000324233">
    <property type="component" value="Chromosome"/>
</dbReference>
<proteinExistence type="predicted"/>
<dbReference type="OrthoDB" id="296418at2"/>
<dbReference type="KEGG" id="agv:OJF2_41920"/>
<feature type="region of interest" description="Disordered" evidence="1">
    <location>
        <begin position="144"/>
        <end position="176"/>
    </location>
</feature>
<protein>
    <submittedName>
        <fullName evidence="3">Uncharacterized protein</fullName>
    </submittedName>
</protein>
<reference evidence="3 4" key="1">
    <citation type="submission" date="2019-08" db="EMBL/GenBank/DDBJ databases">
        <title>Deep-cultivation of Planctomycetes and their phenomic and genomic characterization uncovers novel biology.</title>
        <authorList>
            <person name="Wiegand S."/>
            <person name="Jogler M."/>
            <person name="Boedeker C."/>
            <person name="Pinto D."/>
            <person name="Vollmers J."/>
            <person name="Rivas-Marin E."/>
            <person name="Kohn T."/>
            <person name="Peeters S.H."/>
            <person name="Heuer A."/>
            <person name="Rast P."/>
            <person name="Oberbeckmann S."/>
            <person name="Bunk B."/>
            <person name="Jeske O."/>
            <person name="Meyerdierks A."/>
            <person name="Storesund J.E."/>
            <person name="Kallscheuer N."/>
            <person name="Luecker S."/>
            <person name="Lage O.M."/>
            <person name="Pohl T."/>
            <person name="Merkel B.J."/>
            <person name="Hornburger P."/>
            <person name="Mueller R.-W."/>
            <person name="Bruemmer F."/>
            <person name="Labrenz M."/>
            <person name="Spormann A.M."/>
            <person name="Op den Camp H."/>
            <person name="Overmann J."/>
            <person name="Amann R."/>
            <person name="Jetten M.S.M."/>
            <person name="Mascher T."/>
            <person name="Medema M.H."/>
            <person name="Devos D.P."/>
            <person name="Kaster A.-K."/>
            <person name="Ovreas L."/>
            <person name="Rohde M."/>
            <person name="Galperin M.Y."/>
            <person name="Jogler C."/>
        </authorList>
    </citation>
    <scope>NUCLEOTIDE SEQUENCE [LARGE SCALE GENOMIC DNA]</scope>
    <source>
        <strain evidence="3 4">OJF2</strain>
    </source>
</reference>
<evidence type="ECO:0000313" key="3">
    <source>
        <dbReference type="EMBL" id="QEH35639.1"/>
    </source>
</evidence>
<evidence type="ECO:0000256" key="2">
    <source>
        <dbReference type="SAM" id="SignalP"/>
    </source>
</evidence>